<comment type="similarity">
    <text evidence="2">Belongs to the NOP16 family.</text>
</comment>
<dbReference type="GO" id="GO:0005730">
    <property type="term" value="C:nucleolus"/>
    <property type="evidence" value="ECO:0007669"/>
    <property type="project" value="UniProtKB-SubCell"/>
</dbReference>
<keyword evidence="4" id="KW-0539">Nucleus</keyword>
<dbReference type="InterPro" id="IPR019002">
    <property type="entry name" value="Ribosome_biogenesis_Nop16"/>
</dbReference>
<protein>
    <recommendedName>
        <fullName evidence="3">Nucleolar protein 16</fullName>
    </recommendedName>
</protein>
<dbReference type="EMBL" id="GEBQ01013939">
    <property type="protein sequence ID" value="JAT26038.1"/>
    <property type="molecule type" value="Transcribed_RNA"/>
</dbReference>
<evidence type="ECO:0000256" key="2">
    <source>
        <dbReference type="ARBA" id="ARBA00008479"/>
    </source>
</evidence>
<evidence type="ECO:0000256" key="3">
    <source>
        <dbReference type="ARBA" id="ARBA00015522"/>
    </source>
</evidence>
<dbReference type="Pfam" id="PF09420">
    <property type="entry name" value="Nop16"/>
    <property type="match status" value="1"/>
</dbReference>
<gene>
    <name evidence="5" type="ORF">g.5262</name>
</gene>
<accession>A0A1B6LQQ1</accession>
<dbReference type="GO" id="GO:0042273">
    <property type="term" value="P:ribosomal large subunit biogenesis"/>
    <property type="evidence" value="ECO:0007669"/>
    <property type="project" value="TreeGrafter"/>
</dbReference>
<comment type="subcellular location">
    <subcellularLocation>
        <location evidence="1">Nucleus</location>
        <location evidence="1">Nucleolus</location>
    </subcellularLocation>
</comment>
<reference evidence="5" key="1">
    <citation type="submission" date="2015-11" db="EMBL/GenBank/DDBJ databases">
        <title>De novo transcriptome assembly of four potential Pierce s Disease insect vectors from Arizona vineyards.</title>
        <authorList>
            <person name="Tassone E.E."/>
        </authorList>
    </citation>
    <scope>NUCLEOTIDE SEQUENCE</scope>
</reference>
<evidence type="ECO:0000313" key="5">
    <source>
        <dbReference type="EMBL" id="JAT26038.1"/>
    </source>
</evidence>
<evidence type="ECO:0000256" key="4">
    <source>
        <dbReference type="ARBA" id="ARBA00023242"/>
    </source>
</evidence>
<evidence type="ECO:0000256" key="1">
    <source>
        <dbReference type="ARBA" id="ARBA00004604"/>
    </source>
</evidence>
<dbReference type="PANTHER" id="PTHR13243">
    <property type="entry name" value="HSPC111 PROTEIN-RELATED"/>
    <property type="match status" value="1"/>
</dbReference>
<sequence>MTKIRKQRMKKKYGYNVNRKRLRNKVRKTPVITNCSQVKNAWNVKQSVKRNLKDMGLAYDANITPSISSNKLIKTEHVKPNEKEPDKLHVVSELEEDARAPRERRFALPNGQVQWVTYLMDKYGEDYEAMARDKKNLYQETWQQIRRKIKLFKGVPEQYNKYLAAKENASS</sequence>
<organism evidence="5">
    <name type="scientific">Graphocephala atropunctata</name>
    <dbReference type="NCBI Taxonomy" id="36148"/>
    <lineage>
        <taxon>Eukaryota</taxon>
        <taxon>Metazoa</taxon>
        <taxon>Ecdysozoa</taxon>
        <taxon>Arthropoda</taxon>
        <taxon>Hexapoda</taxon>
        <taxon>Insecta</taxon>
        <taxon>Pterygota</taxon>
        <taxon>Neoptera</taxon>
        <taxon>Paraneoptera</taxon>
        <taxon>Hemiptera</taxon>
        <taxon>Auchenorrhyncha</taxon>
        <taxon>Membracoidea</taxon>
        <taxon>Cicadellidae</taxon>
        <taxon>Cicadellinae</taxon>
        <taxon>Cicadellini</taxon>
        <taxon>Graphocephala</taxon>
    </lineage>
</organism>
<name>A0A1B6LQQ1_9HEMI</name>
<dbReference type="AlphaFoldDB" id="A0A1B6LQQ1"/>
<dbReference type="PANTHER" id="PTHR13243:SF1">
    <property type="entry name" value="NUCLEOLAR PROTEIN 16"/>
    <property type="match status" value="1"/>
</dbReference>
<proteinExistence type="inferred from homology"/>